<dbReference type="Pfam" id="PF13193">
    <property type="entry name" value="AMP-binding_C"/>
    <property type="match status" value="1"/>
</dbReference>
<dbReference type="PANTHER" id="PTHR43201">
    <property type="entry name" value="ACYL-COA SYNTHETASE"/>
    <property type="match status" value="1"/>
</dbReference>
<dbReference type="GO" id="GO:0006631">
    <property type="term" value="P:fatty acid metabolic process"/>
    <property type="evidence" value="ECO:0007669"/>
    <property type="project" value="TreeGrafter"/>
</dbReference>
<evidence type="ECO:0000313" key="7">
    <source>
        <dbReference type="Proteomes" id="UP000295633"/>
    </source>
</evidence>
<dbReference type="GO" id="GO:0031956">
    <property type="term" value="F:medium-chain fatty acid-CoA ligase activity"/>
    <property type="evidence" value="ECO:0007669"/>
    <property type="project" value="TreeGrafter"/>
</dbReference>
<evidence type="ECO:0000259" key="4">
    <source>
        <dbReference type="Pfam" id="PF00501"/>
    </source>
</evidence>
<reference evidence="6 7" key="1">
    <citation type="submission" date="2019-03" db="EMBL/GenBank/DDBJ databases">
        <title>Genome Sequencing and Assembly of Various Microbes Isolated from Partially Reclaimed Soil and Acid Mine Drainage (AMD) Site.</title>
        <authorList>
            <person name="Steinbock B."/>
            <person name="Bechtold R."/>
            <person name="Sevigny J.L."/>
            <person name="Thomas D."/>
            <person name="Cuthill L.R."/>
            <person name="Aveiro Johannsen E.J."/>
            <person name="Thomas K."/>
            <person name="Ghosh A."/>
        </authorList>
    </citation>
    <scope>NUCLEOTIDE SEQUENCE [LARGE SCALE GENOMIC DNA]</scope>
    <source>
        <strain evidence="6 7">F-B2</strain>
    </source>
</reference>
<comment type="similarity">
    <text evidence="1">Belongs to the ATP-dependent AMP-binding enzyme family.</text>
</comment>
<dbReference type="InterPro" id="IPR042099">
    <property type="entry name" value="ANL_N_sf"/>
</dbReference>
<evidence type="ECO:0000313" key="6">
    <source>
        <dbReference type="EMBL" id="TDL46014.1"/>
    </source>
</evidence>
<sequence length="356" mass="37853">MIVVVDGDTPHLRDRIEEIRANADAVLVADPRWDSAQRLAIDKLVTEDVPNDVAWATLTSGTSGSARVVLRTATSWEASFDSVAELLGAEPSDRIILPAPPASSMTLFSLAHAAAGGPKAALGLRAQGELFHGTPHHLRSVLDDGAPPSLRAALVGGSTLDPMLRTRAEALGIRVVHYYGAAELSFIAVDTGDGLSPFPTVDIEVRNGEVWVRSGFIASGYLGADGPMRRDGEWATVGDDGEIQQGLLRVTGRSDGAILTASATVVPTDVETELRAIGGVRDAVVFGVPHPRIGAIVAAFVEVEPGQDPDVPTEARRRLAPAQRPRRWHYGEIPRTPSGKPAREAVLRLALNDHDR</sequence>
<dbReference type="Gene3D" id="3.30.300.30">
    <property type="match status" value="1"/>
</dbReference>
<evidence type="ECO:0000256" key="2">
    <source>
        <dbReference type="ARBA" id="ARBA00022598"/>
    </source>
</evidence>
<name>A0A4R5YKP1_9MICO</name>
<dbReference type="Proteomes" id="UP000295633">
    <property type="component" value="Unassembled WGS sequence"/>
</dbReference>
<feature type="domain" description="AMP-binding enzyme C-terminal" evidence="5">
    <location>
        <begin position="270"/>
        <end position="340"/>
    </location>
</feature>
<dbReference type="InterPro" id="IPR000873">
    <property type="entry name" value="AMP-dep_synth/lig_dom"/>
</dbReference>
<proteinExistence type="inferred from homology"/>
<dbReference type="Gene3D" id="3.40.50.12780">
    <property type="entry name" value="N-terminal domain of ligase-like"/>
    <property type="match status" value="1"/>
</dbReference>
<organism evidence="6 7">
    <name type="scientific">Microbacterium oleivorans</name>
    <dbReference type="NCBI Taxonomy" id="273677"/>
    <lineage>
        <taxon>Bacteria</taxon>
        <taxon>Bacillati</taxon>
        <taxon>Actinomycetota</taxon>
        <taxon>Actinomycetes</taxon>
        <taxon>Micrococcales</taxon>
        <taxon>Microbacteriaceae</taxon>
        <taxon>Microbacterium</taxon>
    </lineage>
</organism>
<dbReference type="Pfam" id="PF00501">
    <property type="entry name" value="AMP-binding"/>
    <property type="match status" value="1"/>
</dbReference>
<feature type="region of interest" description="Disordered" evidence="3">
    <location>
        <begin position="307"/>
        <end position="342"/>
    </location>
</feature>
<evidence type="ECO:0000256" key="1">
    <source>
        <dbReference type="ARBA" id="ARBA00006432"/>
    </source>
</evidence>
<dbReference type="AlphaFoldDB" id="A0A4R5YKP1"/>
<dbReference type="EMBL" id="SMZX01000001">
    <property type="protein sequence ID" value="TDL46014.1"/>
    <property type="molecule type" value="Genomic_DNA"/>
</dbReference>
<dbReference type="InterPro" id="IPR025110">
    <property type="entry name" value="AMP-bd_C"/>
</dbReference>
<keyword evidence="2 6" id="KW-0436">Ligase</keyword>
<protein>
    <submittedName>
        <fullName evidence="6">Long-chain fatty acid--CoA ligase</fullName>
    </submittedName>
</protein>
<evidence type="ECO:0000256" key="3">
    <source>
        <dbReference type="SAM" id="MobiDB-lite"/>
    </source>
</evidence>
<dbReference type="PANTHER" id="PTHR43201:SF5">
    <property type="entry name" value="MEDIUM-CHAIN ACYL-COA LIGASE ACSF2, MITOCHONDRIAL"/>
    <property type="match status" value="1"/>
</dbReference>
<comment type="caution">
    <text evidence="6">The sequence shown here is derived from an EMBL/GenBank/DDBJ whole genome shotgun (WGS) entry which is preliminary data.</text>
</comment>
<gene>
    <name evidence="6" type="ORF">E2R54_06165</name>
</gene>
<dbReference type="InterPro" id="IPR045851">
    <property type="entry name" value="AMP-bd_C_sf"/>
</dbReference>
<dbReference type="RefSeq" id="WP_133399074.1">
    <property type="nucleotide sequence ID" value="NZ_SMZX01000001.1"/>
</dbReference>
<feature type="domain" description="AMP-dependent synthetase/ligase" evidence="4">
    <location>
        <begin position="27"/>
        <end position="222"/>
    </location>
</feature>
<dbReference type="SUPFAM" id="SSF56801">
    <property type="entry name" value="Acetyl-CoA synthetase-like"/>
    <property type="match status" value="1"/>
</dbReference>
<accession>A0A4R5YKP1</accession>
<evidence type="ECO:0000259" key="5">
    <source>
        <dbReference type="Pfam" id="PF13193"/>
    </source>
</evidence>